<feature type="domain" description="GGDEF" evidence="1">
    <location>
        <begin position="68"/>
        <end position="209"/>
    </location>
</feature>
<dbReference type="Proteomes" id="UP001230328">
    <property type="component" value="Unassembled WGS sequence"/>
</dbReference>
<dbReference type="Pfam" id="PF00990">
    <property type="entry name" value="GGDEF"/>
    <property type="match status" value="1"/>
</dbReference>
<dbReference type="InterPro" id="IPR000160">
    <property type="entry name" value="GGDEF_dom"/>
</dbReference>
<reference evidence="2 3" key="1">
    <citation type="submission" date="2023-07" db="EMBL/GenBank/DDBJ databases">
        <title>Comparative genomics of wheat-associated soil bacteria to identify genetic determinants of phenazine resistance.</title>
        <authorList>
            <person name="Mouncey N."/>
        </authorList>
    </citation>
    <scope>NUCLEOTIDE SEQUENCE [LARGE SCALE GENOMIC DNA]</scope>
    <source>
        <strain evidence="2 3">V2I4</strain>
    </source>
</reference>
<dbReference type="Gene3D" id="3.30.70.270">
    <property type="match status" value="1"/>
</dbReference>
<dbReference type="InterPro" id="IPR043128">
    <property type="entry name" value="Rev_trsase/Diguanyl_cyclase"/>
</dbReference>
<dbReference type="PROSITE" id="PS50887">
    <property type="entry name" value="GGDEF"/>
    <property type="match status" value="1"/>
</dbReference>
<dbReference type="SMART" id="SM00267">
    <property type="entry name" value="GGDEF"/>
    <property type="match status" value="1"/>
</dbReference>
<organism evidence="2 3">
    <name type="scientific">Streptomyces umbrinus</name>
    <dbReference type="NCBI Taxonomy" id="67370"/>
    <lineage>
        <taxon>Bacteria</taxon>
        <taxon>Bacillati</taxon>
        <taxon>Actinomycetota</taxon>
        <taxon>Actinomycetes</taxon>
        <taxon>Kitasatosporales</taxon>
        <taxon>Streptomycetaceae</taxon>
        <taxon>Streptomyces</taxon>
        <taxon>Streptomyces phaeochromogenes group</taxon>
    </lineage>
</organism>
<sequence length="250" mass="26685">MPAPTVLRQHSRTLVIAAAAVPLALAVLADDVRVRRQLHIARRDPLTGLPVRDALMERTDRLARTSRELLHVLVADVDGLKTVNDRFGHAAGDALIATTGRRLSMWAASRSGLAARLGGDEFGVALLWPRAAAVREVLALRELLAQPVHHDGQPLRDIEGRILRPAVSIGIARASDLPDAAGASRLLRGADTAMYQVKTGQQPLGYVATRQDAYAPAVHGRRPGRPGTHLPTVLGDAENADGCGTVHADE</sequence>
<protein>
    <submittedName>
        <fullName evidence="2">Diguanylate cyclase (GGDEF)-like protein</fullName>
    </submittedName>
</protein>
<keyword evidence="3" id="KW-1185">Reference proteome</keyword>
<proteinExistence type="predicted"/>
<dbReference type="EMBL" id="JAUSZI010000002">
    <property type="protein sequence ID" value="MDQ1022593.1"/>
    <property type="molecule type" value="Genomic_DNA"/>
</dbReference>
<dbReference type="RefSeq" id="WP_307517461.1">
    <property type="nucleotide sequence ID" value="NZ_JAUSZI010000002.1"/>
</dbReference>
<dbReference type="PANTHER" id="PTHR45138:SF9">
    <property type="entry name" value="DIGUANYLATE CYCLASE DGCM-RELATED"/>
    <property type="match status" value="1"/>
</dbReference>
<gene>
    <name evidence="2" type="ORF">QF035_000175</name>
</gene>
<accession>A0ABU0SGA8</accession>
<evidence type="ECO:0000259" key="1">
    <source>
        <dbReference type="PROSITE" id="PS50887"/>
    </source>
</evidence>
<dbReference type="InterPro" id="IPR029787">
    <property type="entry name" value="Nucleotide_cyclase"/>
</dbReference>
<dbReference type="SUPFAM" id="SSF55073">
    <property type="entry name" value="Nucleotide cyclase"/>
    <property type="match status" value="1"/>
</dbReference>
<dbReference type="CDD" id="cd01949">
    <property type="entry name" value="GGDEF"/>
    <property type="match status" value="1"/>
</dbReference>
<comment type="caution">
    <text evidence="2">The sequence shown here is derived from an EMBL/GenBank/DDBJ whole genome shotgun (WGS) entry which is preliminary data.</text>
</comment>
<name>A0ABU0SGA8_9ACTN</name>
<evidence type="ECO:0000313" key="3">
    <source>
        <dbReference type="Proteomes" id="UP001230328"/>
    </source>
</evidence>
<dbReference type="NCBIfam" id="TIGR00254">
    <property type="entry name" value="GGDEF"/>
    <property type="match status" value="1"/>
</dbReference>
<dbReference type="InterPro" id="IPR050469">
    <property type="entry name" value="Diguanylate_Cyclase"/>
</dbReference>
<dbReference type="PANTHER" id="PTHR45138">
    <property type="entry name" value="REGULATORY COMPONENTS OF SENSORY TRANSDUCTION SYSTEM"/>
    <property type="match status" value="1"/>
</dbReference>
<evidence type="ECO:0000313" key="2">
    <source>
        <dbReference type="EMBL" id="MDQ1022593.1"/>
    </source>
</evidence>